<dbReference type="AlphaFoldDB" id="A0ABC8KL34"/>
<dbReference type="InterPro" id="IPR036396">
    <property type="entry name" value="Cyt_P450_sf"/>
</dbReference>
<dbReference type="Pfam" id="PF00067">
    <property type="entry name" value="p450"/>
    <property type="match status" value="1"/>
</dbReference>
<gene>
    <name evidence="1" type="ORF">ERUC_LOCUS25002</name>
</gene>
<evidence type="ECO:0000313" key="1">
    <source>
        <dbReference type="EMBL" id="CAH8359246.1"/>
    </source>
</evidence>
<dbReference type="InterPro" id="IPR001128">
    <property type="entry name" value="Cyt_P450"/>
</dbReference>
<evidence type="ECO:0000313" key="2">
    <source>
        <dbReference type="Proteomes" id="UP001642260"/>
    </source>
</evidence>
<comment type="caution">
    <text evidence="1">The sequence shown here is derived from an EMBL/GenBank/DDBJ whole genome shotgun (WGS) entry which is preliminary data.</text>
</comment>
<name>A0ABC8KL34_ERUVS</name>
<proteinExistence type="predicted"/>
<organism evidence="1 2">
    <name type="scientific">Eruca vesicaria subsp. sativa</name>
    <name type="common">Garden rocket</name>
    <name type="synonym">Eruca sativa</name>
    <dbReference type="NCBI Taxonomy" id="29727"/>
    <lineage>
        <taxon>Eukaryota</taxon>
        <taxon>Viridiplantae</taxon>
        <taxon>Streptophyta</taxon>
        <taxon>Embryophyta</taxon>
        <taxon>Tracheophyta</taxon>
        <taxon>Spermatophyta</taxon>
        <taxon>Magnoliopsida</taxon>
        <taxon>eudicotyledons</taxon>
        <taxon>Gunneridae</taxon>
        <taxon>Pentapetalae</taxon>
        <taxon>rosids</taxon>
        <taxon>malvids</taxon>
        <taxon>Brassicales</taxon>
        <taxon>Brassicaceae</taxon>
        <taxon>Brassiceae</taxon>
        <taxon>Eruca</taxon>
    </lineage>
</organism>
<dbReference type="Proteomes" id="UP001642260">
    <property type="component" value="Unassembled WGS sequence"/>
</dbReference>
<keyword evidence="2" id="KW-1185">Reference proteome</keyword>
<dbReference type="Gene3D" id="1.10.630.10">
    <property type="entry name" value="Cytochrome P450"/>
    <property type="match status" value="1"/>
</dbReference>
<reference evidence="1 2" key="1">
    <citation type="submission" date="2022-03" db="EMBL/GenBank/DDBJ databases">
        <authorList>
            <person name="Macdonald S."/>
            <person name="Ahmed S."/>
            <person name="Newling K."/>
        </authorList>
    </citation>
    <scope>NUCLEOTIDE SEQUENCE [LARGE SCALE GENOMIC DNA]</scope>
</reference>
<dbReference type="EMBL" id="CAKOAT010263820">
    <property type="protein sequence ID" value="CAH8359246.1"/>
    <property type="molecule type" value="Genomic_DNA"/>
</dbReference>
<sequence length="103" mass="11696">MTMISAGHETTAAVFTWAANLLAQNPEKNRKAQAEIYTVLGEGAPIYKSLKKQESVHTTHHCRIPSSISFLIFIVMYGKTEPQGFNWRFQNLLENLKSEVVWT</sequence>
<dbReference type="SUPFAM" id="SSF48264">
    <property type="entry name" value="Cytochrome P450"/>
    <property type="match status" value="1"/>
</dbReference>
<protein>
    <recommendedName>
        <fullName evidence="3">Cytochrome P450</fullName>
    </recommendedName>
</protein>
<evidence type="ECO:0008006" key="3">
    <source>
        <dbReference type="Google" id="ProtNLM"/>
    </source>
</evidence>
<accession>A0ABC8KL34</accession>